<comment type="caution">
    <text evidence="3">The sequence shown here is derived from an EMBL/GenBank/DDBJ whole genome shotgun (WGS) entry which is preliminary data.</text>
</comment>
<organism evidence="3 4">
    <name type="scientific">Actinophytocola algeriensis</name>
    <dbReference type="NCBI Taxonomy" id="1768010"/>
    <lineage>
        <taxon>Bacteria</taxon>
        <taxon>Bacillati</taxon>
        <taxon>Actinomycetota</taxon>
        <taxon>Actinomycetes</taxon>
        <taxon>Pseudonocardiales</taxon>
        <taxon>Pseudonocardiaceae</taxon>
    </lineage>
</organism>
<keyword evidence="4" id="KW-1185">Reference proteome</keyword>
<dbReference type="AlphaFoldDB" id="A0A7W7VGA0"/>
<gene>
    <name evidence="3" type="ORF">FHR82_005118</name>
</gene>
<dbReference type="PANTHER" id="PTHR46637:SF1">
    <property type="entry name" value="BLL5188 PROTEIN"/>
    <property type="match status" value="1"/>
</dbReference>
<evidence type="ECO:0000256" key="1">
    <source>
        <dbReference type="ARBA" id="ARBA00022723"/>
    </source>
</evidence>
<evidence type="ECO:0000259" key="2">
    <source>
        <dbReference type="PROSITE" id="PS50846"/>
    </source>
</evidence>
<dbReference type="RefSeq" id="WP_184812952.1">
    <property type="nucleotide sequence ID" value="NZ_JACHJQ010000005.1"/>
</dbReference>
<dbReference type="Proteomes" id="UP000520767">
    <property type="component" value="Unassembled WGS sequence"/>
</dbReference>
<dbReference type="Pfam" id="PF13340">
    <property type="entry name" value="DUF4096"/>
    <property type="match status" value="1"/>
</dbReference>
<accession>A0A7W7VGA0</accession>
<proteinExistence type="predicted"/>
<dbReference type="InterPro" id="IPR006121">
    <property type="entry name" value="HMA_dom"/>
</dbReference>
<dbReference type="InterPro" id="IPR017969">
    <property type="entry name" value="Heavy-metal-associated_CS"/>
</dbReference>
<evidence type="ECO:0000313" key="4">
    <source>
        <dbReference type="Proteomes" id="UP000520767"/>
    </source>
</evidence>
<dbReference type="InterPro" id="IPR036163">
    <property type="entry name" value="HMA_dom_sf"/>
</dbReference>
<dbReference type="Pfam" id="PF00403">
    <property type="entry name" value="HMA"/>
    <property type="match status" value="1"/>
</dbReference>
<dbReference type="Gene3D" id="3.30.70.100">
    <property type="match status" value="1"/>
</dbReference>
<sequence>MVETATHIFHIKNMHCDDCATLIDDTLRALPGVHNARATYETREVRVELDPRRTSPESMTAAITDLGFQIKPPTAPKTRSAKPIEPQISDSTWQLLAPLLGDATPRGRHLFEGIAYKHRHCLPWREVPTSYGPWQTLYARLARWRSDGTWTKVTEAAQHSAFADELAWVKCARD</sequence>
<dbReference type="GO" id="GO:0046872">
    <property type="term" value="F:metal ion binding"/>
    <property type="evidence" value="ECO:0007669"/>
    <property type="project" value="UniProtKB-KW"/>
</dbReference>
<evidence type="ECO:0000313" key="3">
    <source>
        <dbReference type="EMBL" id="MBB4908865.1"/>
    </source>
</evidence>
<dbReference type="InterPro" id="IPR025161">
    <property type="entry name" value="IS402-like_dom"/>
</dbReference>
<dbReference type="PROSITE" id="PS50846">
    <property type="entry name" value="HMA_2"/>
    <property type="match status" value="1"/>
</dbReference>
<reference evidence="3 4" key="1">
    <citation type="submission" date="2020-08" db="EMBL/GenBank/DDBJ databases">
        <title>Genomic Encyclopedia of Type Strains, Phase III (KMG-III): the genomes of soil and plant-associated and newly described type strains.</title>
        <authorList>
            <person name="Whitman W."/>
        </authorList>
    </citation>
    <scope>NUCLEOTIDE SEQUENCE [LARGE SCALE GENOMIC DNA]</scope>
    <source>
        <strain evidence="3 4">CECT 8960</strain>
    </source>
</reference>
<dbReference type="PANTHER" id="PTHR46637">
    <property type="entry name" value="TIS1421-TRANSPOSASE PROTEIN A"/>
    <property type="match status" value="1"/>
</dbReference>
<name>A0A7W7VGA0_9PSEU</name>
<dbReference type="PROSITE" id="PS01047">
    <property type="entry name" value="HMA_1"/>
    <property type="match status" value="1"/>
</dbReference>
<feature type="domain" description="HMA" evidence="2">
    <location>
        <begin position="5"/>
        <end position="71"/>
    </location>
</feature>
<keyword evidence="1" id="KW-0479">Metal-binding</keyword>
<dbReference type="SUPFAM" id="SSF55008">
    <property type="entry name" value="HMA, heavy metal-associated domain"/>
    <property type="match status" value="1"/>
</dbReference>
<dbReference type="InterPro" id="IPR052909">
    <property type="entry name" value="Transposase_6_like"/>
</dbReference>
<dbReference type="EMBL" id="JACHJQ010000005">
    <property type="protein sequence ID" value="MBB4908865.1"/>
    <property type="molecule type" value="Genomic_DNA"/>
</dbReference>
<dbReference type="CDD" id="cd00371">
    <property type="entry name" value="HMA"/>
    <property type="match status" value="1"/>
</dbReference>
<protein>
    <submittedName>
        <fullName evidence="3">Transposase/copper chaperone CopZ</fullName>
    </submittedName>
</protein>